<evidence type="ECO:0000313" key="6">
    <source>
        <dbReference type="Proteomes" id="UP000611500"/>
    </source>
</evidence>
<evidence type="ECO:0000256" key="3">
    <source>
        <dbReference type="ARBA" id="ARBA00023163"/>
    </source>
</evidence>
<reference evidence="5" key="2">
    <citation type="submission" date="2020-09" db="EMBL/GenBank/DDBJ databases">
        <authorList>
            <person name="Sun Q."/>
            <person name="Zhou Y."/>
        </authorList>
    </citation>
    <scope>NUCLEOTIDE SEQUENCE</scope>
    <source>
        <strain evidence="5">CGMCC 1.7081</strain>
    </source>
</reference>
<organism evidence="5 6">
    <name type="scientific">Pseudodonghicola xiamenensis</name>
    <dbReference type="NCBI Taxonomy" id="337702"/>
    <lineage>
        <taxon>Bacteria</taxon>
        <taxon>Pseudomonadati</taxon>
        <taxon>Pseudomonadota</taxon>
        <taxon>Alphaproteobacteria</taxon>
        <taxon>Rhodobacterales</taxon>
        <taxon>Paracoccaceae</taxon>
        <taxon>Pseudodonghicola</taxon>
    </lineage>
</organism>
<dbReference type="PANTHER" id="PTHR46797">
    <property type="entry name" value="HTH-TYPE TRANSCRIPTIONAL REGULATOR"/>
    <property type="match status" value="1"/>
</dbReference>
<dbReference type="GO" id="GO:0003677">
    <property type="term" value="F:DNA binding"/>
    <property type="evidence" value="ECO:0007669"/>
    <property type="project" value="UniProtKB-KW"/>
</dbReference>
<evidence type="ECO:0000313" key="5">
    <source>
        <dbReference type="EMBL" id="GHH01984.1"/>
    </source>
</evidence>
<proteinExistence type="predicted"/>
<protein>
    <submittedName>
        <fullName evidence="5">XRE family transcriptional regulator</fullName>
    </submittedName>
</protein>
<dbReference type="PANTHER" id="PTHR46797:SF23">
    <property type="entry name" value="HTH-TYPE TRANSCRIPTIONAL REGULATOR SUTR"/>
    <property type="match status" value="1"/>
</dbReference>
<dbReference type="Pfam" id="PF09856">
    <property type="entry name" value="ScfRs"/>
    <property type="match status" value="1"/>
</dbReference>
<sequence length="433" mass="46896">MARDTLTGSRIRERRAIRGLRQADLARRVGISASYLNLIEHNRRRIGGKLLVDIAQVLGVEPSMLSEGAEAALIAALREAAVDAGTPLAETDRADEFAGRFPGWAEVLAWSHRRIASLERTVETLSDRLTHDPRLAASLHEVLSTAAAIRSTASILAETGELEPEWRDRFHRNLNEDSARLADSSKALVAYLDDSEAAQDTRGAPQEEVEAFMAAHGHFFPDLEEGRVAIGELIEAAPELTSRAARTVGQAVLAQYRADVALMPLAPFREAVARHGIDPLALAGVFAADLPAVFRRLAAMPPGVLPEEVGLVVCDASGSVLFRKALTGFALPRHGESCPLWPLFTALNRPLVPIRRRVSQLGRTAAQFDCFAVAWPLGRPGFDVDPVYHSIMLILPVADSAAPEVQPVGSSCRVCPREGCEARREPSILSDGF</sequence>
<accession>A0A8J3HCR0</accession>
<keyword evidence="2" id="KW-0238">DNA-binding</keyword>
<dbReference type="InterPro" id="IPR050807">
    <property type="entry name" value="TransReg_Diox_bact_type"/>
</dbReference>
<dbReference type="GO" id="GO:0005829">
    <property type="term" value="C:cytosol"/>
    <property type="evidence" value="ECO:0007669"/>
    <property type="project" value="TreeGrafter"/>
</dbReference>
<keyword evidence="3" id="KW-0804">Transcription</keyword>
<dbReference type="AlphaFoldDB" id="A0A8J3HCR0"/>
<feature type="domain" description="HTH cro/C1-type" evidence="4">
    <location>
        <begin position="11"/>
        <end position="65"/>
    </location>
</feature>
<evidence type="ECO:0000256" key="2">
    <source>
        <dbReference type="ARBA" id="ARBA00023125"/>
    </source>
</evidence>
<dbReference type="GO" id="GO:0003700">
    <property type="term" value="F:DNA-binding transcription factor activity"/>
    <property type="evidence" value="ECO:0007669"/>
    <property type="project" value="TreeGrafter"/>
</dbReference>
<dbReference type="Proteomes" id="UP000611500">
    <property type="component" value="Unassembled WGS sequence"/>
</dbReference>
<dbReference type="InterPro" id="IPR018653">
    <property type="entry name" value="ScfR_C"/>
</dbReference>
<dbReference type="SUPFAM" id="SSF47413">
    <property type="entry name" value="lambda repressor-like DNA-binding domains"/>
    <property type="match status" value="1"/>
</dbReference>
<dbReference type="InterPro" id="IPR010982">
    <property type="entry name" value="Lambda_DNA-bd_dom_sf"/>
</dbReference>
<dbReference type="Gene3D" id="1.10.260.40">
    <property type="entry name" value="lambda repressor-like DNA-binding domains"/>
    <property type="match status" value="1"/>
</dbReference>
<keyword evidence="1" id="KW-0805">Transcription regulation</keyword>
<dbReference type="InterPro" id="IPR001387">
    <property type="entry name" value="Cro/C1-type_HTH"/>
</dbReference>
<comment type="caution">
    <text evidence="5">The sequence shown here is derived from an EMBL/GenBank/DDBJ whole genome shotgun (WGS) entry which is preliminary data.</text>
</comment>
<name>A0A8J3HCR0_9RHOB</name>
<dbReference type="Pfam" id="PF01381">
    <property type="entry name" value="HTH_3"/>
    <property type="match status" value="1"/>
</dbReference>
<dbReference type="SMART" id="SM00530">
    <property type="entry name" value="HTH_XRE"/>
    <property type="match status" value="1"/>
</dbReference>
<reference evidence="5" key="1">
    <citation type="journal article" date="2014" name="Int. J. Syst. Evol. Microbiol.">
        <title>Complete genome sequence of Corynebacterium casei LMG S-19264T (=DSM 44701T), isolated from a smear-ripened cheese.</title>
        <authorList>
            <consortium name="US DOE Joint Genome Institute (JGI-PGF)"/>
            <person name="Walter F."/>
            <person name="Albersmeier A."/>
            <person name="Kalinowski J."/>
            <person name="Ruckert C."/>
        </authorList>
    </citation>
    <scope>NUCLEOTIDE SEQUENCE</scope>
    <source>
        <strain evidence="5">CGMCC 1.7081</strain>
    </source>
</reference>
<gene>
    <name evidence="5" type="ORF">GCM10010961_39560</name>
</gene>
<dbReference type="RefSeq" id="WP_028095037.1">
    <property type="nucleotide sequence ID" value="NZ_BNAP01000031.1"/>
</dbReference>
<dbReference type="CDD" id="cd00093">
    <property type="entry name" value="HTH_XRE"/>
    <property type="match status" value="1"/>
</dbReference>
<dbReference type="EMBL" id="BNAP01000031">
    <property type="protein sequence ID" value="GHH01984.1"/>
    <property type="molecule type" value="Genomic_DNA"/>
</dbReference>
<keyword evidence="6" id="KW-1185">Reference proteome</keyword>
<dbReference type="PROSITE" id="PS50943">
    <property type="entry name" value="HTH_CROC1"/>
    <property type="match status" value="1"/>
</dbReference>
<evidence type="ECO:0000256" key="1">
    <source>
        <dbReference type="ARBA" id="ARBA00023015"/>
    </source>
</evidence>
<evidence type="ECO:0000259" key="4">
    <source>
        <dbReference type="PROSITE" id="PS50943"/>
    </source>
</evidence>